<dbReference type="eggNOG" id="COG1861">
    <property type="taxonomic scope" value="Bacteria"/>
</dbReference>
<dbReference type="EMBL" id="HG794546">
    <property type="protein sequence ID" value="CDL01405.1"/>
    <property type="molecule type" value="Genomic_DNA"/>
</dbReference>
<evidence type="ECO:0000313" key="1">
    <source>
        <dbReference type="EMBL" id="CDL01405.1"/>
    </source>
</evidence>
<dbReference type="Gene3D" id="3.90.550.10">
    <property type="entry name" value="Spore Coat Polysaccharide Biosynthesis Protein SpsA, Chain A"/>
    <property type="match status" value="1"/>
</dbReference>
<sequence length="499" mass="53793">MSAGPRVLAIVLARMGSSRFPGKMLLPFAGQDSVVAVTVERMRACRCVDEFVFATTSETIDTPLAELASALGIGVIRGSQADVVSRMVQAMESASHPPDVVVRVCCDNPLVMPTLIDDAVTQLVLAGADVITYAEQQTLPFGLSMVAMTAHCLRRIDAEATAGVYREHVENFCLERTDSFRVVYQKAPNHLYFPELSLTLDTAIDMVRLVHFHDRIRRQPLQDQPAALVALARHCRTLVLRDDPALDSAITATFLRCGLDAPTLAETAPPHISPDLVLIMADRPPPPGLTAPRGVIGCRWRDGHGGWHLCDLARPDAPAVFHHPFVPGVGIPSLASETVFLSLLPLAARTLACGPLRPLPATAALVPADKDGGGRRLGFASMIAAQFPQRLRVAAVPPDTPWFQTLAAELELAPPSTRMIIAEPTGAEDDVFMTLSIDAHGAMSVHDRRIGWPIPLGNRHTVSVAEAWNHPMLRGARADLLNAAPDPLSRPPHPLGKPE</sequence>
<dbReference type="PANTHER" id="PTHR42866">
    <property type="entry name" value="3-DEOXY-MANNO-OCTULOSONATE CYTIDYLYLTRANSFERASE"/>
    <property type="match status" value="1"/>
</dbReference>
<evidence type="ECO:0000313" key="2">
    <source>
        <dbReference type="Proteomes" id="UP000018922"/>
    </source>
</evidence>
<dbReference type="InterPro" id="IPR029044">
    <property type="entry name" value="Nucleotide-diphossugar_trans"/>
</dbReference>
<dbReference type="KEGG" id="mgy:MGMSRv2__4190"/>
<dbReference type="Pfam" id="PF02348">
    <property type="entry name" value="CTP_transf_3"/>
    <property type="match status" value="1"/>
</dbReference>
<dbReference type="HOGENOM" id="CLU_546054_0_0_5"/>
<organism evidence="1 2">
    <name type="scientific">Magnetospirillum gryphiswaldense (strain DSM 6361 / JCM 21280 / NBRC 15271 / MSR-1)</name>
    <dbReference type="NCBI Taxonomy" id="431944"/>
    <lineage>
        <taxon>Bacteria</taxon>
        <taxon>Pseudomonadati</taxon>
        <taxon>Pseudomonadota</taxon>
        <taxon>Alphaproteobacteria</taxon>
        <taxon>Rhodospirillales</taxon>
        <taxon>Rhodospirillaceae</taxon>
        <taxon>Magnetospirillum</taxon>
    </lineage>
</organism>
<dbReference type="Proteomes" id="UP000018922">
    <property type="component" value="Chromosome I"/>
</dbReference>
<proteinExistence type="predicted"/>
<dbReference type="GO" id="GO:0005829">
    <property type="term" value="C:cytosol"/>
    <property type="evidence" value="ECO:0007669"/>
    <property type="project" value="TreeGrafter"/>
</dbReference>
<dbReference type="InterPro" id="IPR003329">
    <property type="entry name" value="Cytidylyl_trans"/>
</dbReference>
<reference evidence="1 2" key="1">
    <citation type="journal article" date="2014" name="Genome Announc.">
        <title>Complete genome sequence of Magnetospirillum gryphiswaldense MSR-1.</title>
        <authorList>
            <person name="Wang X."/>
            <person name="Wang Q."/>
            <person name="Zhang W."/>
            <person name="Wang Y."/>
            <person name="Li L."/>
            <person name="Wen T."/>
            <person name="Zhang T."/>
            <person name="Zhang Y."/>
            <person name="Xu J."/>
            <person name="Hu J."/>
            <person name="Li S."/>
            <person name="Liu L."/>
            <person name="Liu J."/>
            <person name="Jiang W."/>
            <person name="Tian J."/>
            <person name="Li Y."/>
            <person name="Schuler D."/>
            <person name="Wang L."/>
            <person name="Li J."/>
        </authorList>
    </citation>
    <scope>NUCLEOTIDE SEQUENCE [LARGE SCALE GENOMIC DNA]</scope>
    <source>
        <strain evidence="2">DSM 6361 / JCM 21280 / NBRC 15271 / MSR-1</strain>
    </source>
</reference>
<protein>
    <submittedName>
        <fullName evidence="1">Cytidylyltransferase</fullName>
    </submittedName>
</protein>
<dbReference type="STRING" id="1430440.MGMSRv2__4190"/>
<dbReference type="GO" id="GO:0016779">
    <property type="term" value="F:nucleotidyltransferase activity"/>
    <property type="evidence" value="ECO:0007669"/>
    <property type="project" value="UniProtKB-KW"/>
</dbReference>
<keyword evidence="1" id="KW-0808">Transferase</keyword>
<gene>
    <name evidence="1" type="ordered locus">MGMSRv2__4190</name>
</gene>
<keyword evidence="1" id="KW-0548">Nucleotidyltransferase</keyword>
<dbReference type="AlphaFoldDB" id="V6F7B4"/>
<accession>V6F7B4</accession>
<dbReference type="PANTHER" id="PTHR42866:SF1">
    <property type="entry name" value="SPORE COAT POLYSACCHARIDE BIOSYNTHESIS PROTEIN SPSF"/>
    <property type="match status" value="1"/>
</dbReference>
<keyword evidence="2" id="KW-1185">Reference proteome</keyword>
<name>V6F7B4_MAGGM</name>
<dbReference type="SUPFAM" id="SSF53448">
    <property type="entry name" value="Nucleotide-diphospho-sugar transferases"/>
    <property type="match status" value="1"/>
</dbReference>